<evidence type="ECO:0000256" key="5">
    <source>
        <dbReference type="SAM" id="SignalP"/>
    </source>
</evidence>
<reference evidence="7 8" key="1">
    <citation type="submission" date="2016-01" db="EMBL/GenBank/DDBJ databases">
        <title>Draft Genome Sequences of Seven Thermophilic Sporeformers Isolated from Foods.</title>
        <authorList>
            <person name="Berendsen E.M."/>
            <person name="Wells-Bennik M.H."/>
            <person name="Krawcyk A.O."/>
            <person name="De Jong A."/>
            <person name="Holsappel S."/>
            <person name="Eijlander R.T."/>
            <person name="Kuipers O.P."/>
        </authorList>
    </citation>
    <scope>NUCLEOTIDE SEQUENCE [LARGE SCALE GENOMIC DNA]</scope>
    <source>
        <strain evidence="7 8">B4135</strain>
    </source>
</reference>
<evidence type="ECO:0000313" key="8">
    <source>
        <dbReference type="Proteomes" id="UP000075683"/>
    </source>
</evidence>
<feature type="compositionally biased region" description="Polar residues" evidence="4">
    <location>
        <begin position="235"/>
        <end position="244"/>
    </location>
</feature>
<feature type="region of interest" description="Disordered" evidence="4">
    <location>
        <begin position="214"/>
        <end position="244"/>
    </location>
</feature>
<dbReference type="EMBL" id="LQYT01000073">
    <property type="protein sequence ID" value="KYD14432.1"/>
    <property type="molecule type" value="Genomic_DNA"/>
</dbReference>
<dbReference type="RefSeq" id="WP_061569405.1">
    <property type="nucleotide sequence ID" value="NZ_LQYT01000073.1"/>
</dbReference>
<dbReference type="PATRIC" id="fig|301148.3.peg.368"/>
<dbReference type="AlphaFoldDB" id="A0A150LRE7"/>
<keyword evidence="5" id="KW-0732">Signal</keyword>
<dbReference type="Pfam" id="PF00565">
    <property type="entry name" value="SNase"/>
    <property type="match status" value="1"/>
</dbReference>
<dbReference type="CDD" id="cd00175">
    <property type="entry name" value="SNc"/>
    <property type="match status" value="1"/>
</dbReference>
<feature type="domain" description="TNase-like" evidence="6">
    <location>
        <begin position="74"/>
        <end position="206"/>
    </location>
</feature>
<evidence type="ECO:0000256" key="2">
    <source>
        <dbReference type="ARBA" id="ARBA00022759"/>
    </source>
</evidence>
<evidence type="ECO:0000259" key="6">
    <source>
        <dbReference type="PROSITE" id="PS50830"/>
    </source>
</evidence>
<dbReference type="Proteomes" id="UP000075683">
    <property type="component" value="Unassembled WGS sequence"/>
</dbReference>
<protein>
    <recommendedName>
        <fullName evidence="6">TNase-like domain-containing protein</fullName>
    </recommendedName>
</protein>
<dbReference type="OrthoDB" id="4376109at2"/>
<proteinExistence type="predicted"/>
<organism evidence="7 8">
    <name type="scientific">Caldibacillus debilis</name>
    <dbReference type="NCBI Taxonomy" id="301148"/>
    <lineage>
        <taxon>Bacteria</taxon>
        <taxon>Bacillati</taxon>
        <taxon>Bacillota</taxon>
        <taxon>Bacilli</taxon>
        <taxon>Bacillales</taxon>
        <taxon>Bacillaceae</taxon>
        <taxon>Caldibacillus</taxon>
    </lineage>
</organism>
<sequence length="287" mass="31997">MNIRKVRVFYRFRKILPLLFLLLYLTGCGNPAAKLESSGNIPAQTEGAADGAQENQAAEKLNREVPADTAGDSGRIAATVIKVVDGDTFDARFADGSVERVRLILIDTPETKHPRIGEQPFGKEASDFTAKLLTGKKVELELDVQERDQYGRILAYAYVGGKMVNKLLLEKGLARVAVFPPNTKYVDEFREIQDEARKKGIGIWSIENYVKEDGFQSGGDKRQTGEDGRRPTGEKSCQNPTIKGNINSRGEKIYHLPGGRYYDVTKAEEWFCTEKEALMAGFRKSKQ</sequence>
<dbReference type="PANTHER" id="PTHR12302:SF3">
    <property type="entry name" value="SERINE_THREONINE-PROTEIN KINASE 31"/>
    <property type="match status" value="1"/>
</dbReference>
<dbReference type="GO" id="GO:0004519">
    <property type="term" value="F:endonuclease activity"/>
    <property type="evidence" value="ECO:0007669"/>
    <property type="project" value="UniProtKB-KW"/>
</dbReference>
<dbReference type="SMART" id="SM00318">
    <property type="entry name" value="SNc"/>
    <property type="match status" value="1"/>
</dbReference>
<dbReference type="STRING" id="301148.B4135_2859"/>
<feature type="signal peptide" evidence="5">
    <location>
        <begin position="1"/>
        <end position="33"/>
    </location>
</feature>
<evidence type="ECO:0000256" key="3">
    <source>
        <dbReference type="ARBA" id="ARBA00022801"/>
    </source>
</evidence>
<comment type="caution">
    <text evidence="7">The sequence shown here is derived from an EMBL/GenBank/DDBJ whole genome shotgun (WGS) entry which is preliminary data.</text>
</comment>
<dbReference type="PROSITE" id="PS50830">
    <property type="entry name" value="TNASE_3"/>
    <property type="match status" value="1"/>
</dbReference>
<evidence type="ECO:0000256" key="4">
    <source>
        <dbReference type="SAM" id="MobiDB-lite"/>
    </source>
</evidence>
<keyword evidence="1" id="KW-0540">Nuclease</keyword>
<keyword evidence="3" id="KW-0378">Hydrolase</keyword>
<feature type="compositionally biased region" description="Basic and acidic residues" evidence="4">
    <location>
        <begin position="214"/>
        <end position="233"/>
    </location>
</feature>
<dbReference type="PANTHER" id="PTHR12302">
    <property type="entry name" value="EBNA2 BINDING PROTEIN P100"/>
    <property type="match status" value="1"/>
</dbReference>
<gene>
    <name evidence="7" type="ORF">B4135_2859</name>
</gene>
<evidence type="ECO:0000256" key="1">
    <source>
        <dbReference type="ARBA" id="ARBA00022722"/>
    </source>
</evidence>
<dbReference type="Gene3D" id="2.40.50.90">
    <property type="match status" value="1"/>
</dbReference>
<feature type="chain" id="PRO_5039353134" description="TNase-like domain-containing protein" evidence="5">
    <location>
        <begin position="34"/>
        <end position="287"/>
    </location>
</feature>
<dbReference type="InterPro" id="IPR035437">
    <property type="entry name" value="SNase_OB-fold_sf"/>
</dbReference>
<evidence type="ECO:0000313" key="7">
    <source>
        <dbReference type="EMBL" id="KYD14432.1"/>
    </source>
</evidence>
<dbReference type="InterPro" id="IPR016071">
    <property type="entry name" value="Staphylococal_nuclease_OB-fold"/>
</dbReference>
<keyword evidence="2" id="KW-0255">Endonuclease</keyword>
<dbReference type="SUPFAM" id="SSF50199">
    <property type="entry name" value="Staphylococcal nuclease"/>
    <property type="match status" value="1"/>
</dbReference>
<dbReference type="GO" id="GO:0016787">
    <property type="term" value="F:hydrolase activity"/>
    <property type="evidence" value="ECO:0007669"/>
    <property type="project" value="UniProtKB-KW"/>
</dbReference>
<name>A0A150LRE7_9BACI</name>
<accession>A0A150LRE7</accession>